<keyword evidence="3" id="KW-1185">Reference proteome</keyword>
<dbReference type="GeneID" id="75911204"/>
<protein>
    <submittedName>
        <fullName evidence="2">Uncharacterized protein</fullName>
    </submittedName>
</protein>
<reference evidence="2" key="2">
    <citation type="journal article" date="2022" name="Proc. Natl. Acad. Sci. U.S.A.">
        <title>Diploid-dominant life cycles characterize the early evolution of Fungi.</title>
        <authorList>
            <person name="Amses K.R."/>
            <person name="Simmons D.R."/>
            <person name="Longcore J.E."/>
            <person name="Mondo S.J."/>
            <person name="Seto K."/>
            <person name="Jeronimo G.H."/>
            <person name="Bonds A.E."/>
            <person name="Quandt C.A."/>
            <person name="Davis W.J."/>
            <person name="Chang Y."/>
            <person name="Federici B.A."/>
            <person name="Kuo A."/>
            <person name="LaButti K."/>
            <person name="Pangilinan J."/>
            <person name="Andreopoulos W."/>
            <person name="Tritt A."/>
            <person name="Riley R."/>
            <person name="Hundley H."/>
            <person name="Johnson J."/>
            <person name="Lipzen A."/>
            <person name="Barry K."/>
            <person name="Lang B.F."/>
            <person name="Cuomo C.A."/>
            <person name="Buchler N.E."/>
            <person name="Grigoriev I.V."/>
            <person name="Spatafora J.W."/>
            <person name="Stajich J.E."/>
            <person name="James T.Y."/>
        </authorList>
    </citation>
    <scope>NUCLEOTIDE SEQUENCE</scope>
    <source>
        <strain evidence="2">AG</strain>
    </source>
</reference>
<name>A0AAD5HGN1_UMBRA</name>
<evidence type="ECO:0000313" key="3">
    <source>
        <dbReference type="Proteomes" id="UP001206595"/>
    </source>
</evidence>
<dbReference type="Proteomes" id="UP001206595">
    <property type="component" value="Unassembled WGS sequence"/>
</dbReference>
<gene>
    <name evidence="2" type="ORF">K450DRAFT_222145</name>
</gene>
<keyword evidence="1" id="KW-0472">Membrane</keyword>
<comment type="caution">
    <text evidence="2">The sequence shown here is derived from an EMBL/GenBank/DDBJ whole genome shotgun (WGS) entry which is preliminary data.</text>
</comment>
<accession>A0AAD5HGN1</accession>
<dbReference type="AlphaFoldDB" id="A0AAD5HGN1"/>
<sequence length="124" mass="14289">MDLCQTAGCERPQFINWRELLGLDYDILSSMPKEPAVLRLEHFSNTILLHLKICVQKPVDLLCWISGLRVRSKIYYHCFLTFLSLFFTSGYIPSISLQYMLLDKLDFVVVATLGLCSPWPSDRA</sequence>
<keyword evidence="1" id="KW-1133">Transmembrane helix</keyword>
<evidence type="ECO:0000313" key="2">
    <source>
        <dbReference type="EMBL" id="KAI8583650.1"/>
    </source>
</evidence>
<keyword evidence="1" id="KW-0812">Transmembrane</keyword>
<evidence type="ECO:0000256" key="1">
    <source>
        <dbReference type="SAM" id="Phobius"/>
    </source>
</evidence>
<feature type="transmembrane region" description="Helical" evidence="1">
    <location>
        <begin position="74"/>
        <end position="92"/>
    </location>
</feature>
<organism evidence="2 3">
    <name type="scientific">Umbelopsis ramanniana AG</name>
    <dbReference type="NCBI Taxonomy" id="1314678"/>
    <lineage>
        <taxon>Eukaryota</taxon>
        <taxon>Fungi</taxon>
        <taxon>Fungi incertae sedis</taxon>
        <taxon>Mucoromycota</taxon>
        <taxon>Mucoromycotina</taxon>
        <taxon>Umbelopsidomycetes</taxon>
        <taxon>Umbelopsidales</taxon>
        <taxon>Umbelopsidaceae</taxon>
        <taxon>Umbelopsis</taxon>
    </lineage>
</organism>
<reference evidence="2" key="1">
    <citation type="submission" date="2021-06" db="EMBL/GenBank/DDBJ databases">
        <authorList>
            <consortium name="DOE Joint Genome Institute"/>
            <person name="Mondo S.J."/>
            <person name="Amses K.R."/>
            <person name="Simmons D.R."/>
            <person name="Longcore J.E."/>
            <person name="Seto K."/>
            <person name="Alves G.H."/>
            <person name="Bonds A.E."/>
            <person name="Quandt C.A."/>
            <person name="Davis W.J."/>
            <person name="Chang Y."/>
            <person name="Letcher P.M."/>
            <person name="Powell M.J."/>
            <person name="Kuo A."/>
            <person name="Labutti K."/>
            <person name="Pangilinan J."/>
            <person name="Andreopoulos W."/>
            <person name="Tritt A."/>
            <person name="Riley R."/>
            <person name="Hundley H."/>
            <person name="Johnson J."/>
            <person name="Lipzen A."/>
            <person name="Barry K."/>
            <person name="Berbee M.L."/>
            <person name="Buchler N.E."/>
            <person name="Grigoriev I.V."/>
            <person name="Spatafora J.W."/>
            <person name="Stajich J.E."/>
            <person name="James T.Y."/>
        </authorList>
    </citation>
    <scope>NUCLEOTIDE SEQUENCE</scope>
    <source>
        <strain evidence="2">AG</strain>
    </source>
</reference>
<dbReference type="RefSeq" id="XP_051448654.1">
    <property type="nucleotide sequence ID" value="XM_051585856.1"/>
</dbReference>
<proteinExistence type="predicted"/>
<dbReference type="EMBL" id="MU620895">
    <property type="protein sequence ID" value="KAI8583650.1"/>
    <property type="molecule type" value="Genomic_DNA"/>
</dbReference>